<comment type="caution">
    <text evidence="3">The sequence shown here is derived from an EMBL/GenBank/DDBJ whole genome shotgun (WGS) entry which is preliminary data.</text>
</comment>
<protein>
    <submittedName>
        <fullName evidence="3">META domain-containing protein</fullName>
    </submittedName>
</protein>
<keyword evidence="1" id="KW-0732">Signal</keyword>
<reference evidence="3" key="1">
    <citation type="submission" date="2021-08" db="EMBL/GenBank/DDBJ databases">
        <title>Sphingopyxis panaciterrulae sp. nov., isolated from the surface water of the Yellow Sea.</title>
        <authorList>
            <person name="Gao Z."/>
            <person name="Zhang D."/>
            <person name="Zhang A."/>
        </authorList>
    </citation>
    <scope>NUCLEOTIDE SEQUENCE</scope>
    <source>
        <strain evidence="3">XHP0097</strain>
    </source>
</reference>
<evidence type="ECO:0000313" key="3">
    <source>
        <dbReference type="EMBL" id="MBY4637770.1"/>
    </source>
</evidence>
<dbReference type="EMBL" id="JAILXK010000002">
    <property type="protein sequence ID" value="MBY4637770.1"/>
    <property type="molecule type" value="Genomic_DNA"/>
</dbReference>
<dbReference type="Gene3D" id="2.40.128.270">
    <property type="match status" value="1"/>
</dbReference>
<organism evidence="3 4">
    <name type="scientific">Sphingopyxis jiangsuensis</name>
    <dbReference type="NCBI Taxonomy" id="2871171"/>
    <lineage>
        <taxon>Bacteria</taxon>
        <taxon>Pseudomonadati</taxon>
        <taxon>Pseudomonadota</taxon>
        <taxon>Alphaproteobacteria</taxon>
        <taxon>Sphingomonadales</taxon>
        <taxon>Sphingomonadaceae</taxon>
        <taxon>Sphingopyxis</taxon>
    </lineage>
</organism>
<evidence type="ECO:0000313" key="4">
    <source>
        <dbReference type="Proteomes" id="UP001166571"/>
    </source>
</evidence>
<keyword evidence="4" id="KW-1185">Reference proteome</keyword>
<dbReference type="InterPro" id="IPR038670">
    <property type="entry name" value="HslJ-like_sf"/>
</dbReference>
<dbReference type="Pfam" id="PF03724">
    <property type="entry name" value="META"/>
    <property type="match status" value="1"/>
</dbReference>
<dbReference type="InterPro" id="IPR005184">
    <property type="entry name" value="DUF306_Meta_HslJ"/>
</dbReference>
<dbReference type="PANTHER" id="PTHR35535">
    <property type="entry name" value="HEAT SHOCK PROTEIN HSLJ"/>
    <property type="match status" value="1"/>
</dbReference>
<dbReference type="InterPro" id="IPR053147">
    <property type="entry name" value="Hsp_HslJ-like"/>
</dbReference>
<dbReference type="RefSeq" id="WP_222136942.1">
    <property type="nucleotide sequence ID" value="NZ_JAILXK010000002.1"/>
</dbReference>
<proteinExistence type="predicted"/>
<feature type="signal peptide" evidence="1">
    <location>
        <begin position="1"/>
        <end position="21"/>
    </location>
</feature>
<evidence type="ECO:0000259" key="2">
    <source>
        <dbReference type="Pfam" id="PF03724"/>
    </source>
</evidence>
<sequence>MKRILPLFVLPALAACAPVEAPQPPATEPAAYMALGTEPGWTLEITPAQLDYHGDYGETRITAANPGARPSFNGRRYVTDRLTVDITHGECNDGMSDRLYADTVMVIADGKTVKGCGGAILAPTDLAGTSWTFVSINGVAVAADRPTSLAFEADRLSGSAGCNRFSGSWSREGAMLTAGPLMATKMACPGAGTEQENAFFALMRAPVRIEFPSDGTLVLTGPDGRTAVLRRSI</sequence>
<gene>
    <name evidence="3" type="ORF">K5P26_11540</name>
</gene>
<name>A0ABS7MFJ9_9SPHN</name>
<dbReference type="PROSITE" id="PS51257">
    <property type="entry name" value="PROKAR_LIPOPROTEIN"/>
    <property type="match status" value="1"/>
</dbReference>
<evidence type="ECO:0000256" key="1">
    <source>
        <dbReference type="SAM" id="SignalP"/>
    </source>
</evidence>
<dbReference type="PANTHER" id="PTHR35535:SF2">
    <property type="entry name" value="DUF306 DOMAIN-CONTAINING PROTEIN"/>
    <property type="match status" value="1"/>
</dbReference>
<dbReference type="Proteomes" id="UP001166571">
    <property type="component" value="Unassembled WGS sequence"/>
</dbReference>
<feature type="domain" description="DUF306" evidence="2">
    <location>
        <begin position="124"/>
        <end position="227"/>
    </location>
</feature>
<accession>A0ABS7MFJ9</accession>
<feature type="chain" id="PRO_5047331005" evidence="1">
    <location>
        <begin position="22"/>
        <end position="233"/>
    </location>
</feature>